<dbReference type="EMBL" id="CP013236">
    <property type="protein sequence ID" value="AMP15693.1"/>
    <property type="molecule type" value="Genomic_DNA"/>
</dbReference>
<sequence length="63" mass="7107">MKLAPKKVLIRIAVICGIIALLILLGLAYGKRRWQESCVSGNELFRQDLSAQTCELQYVKSKK</sequence>
<dbReference type="RefSeq" id="WP_061939486.1">
    <property type="nucleotide sequence ID" value="NZ_CP013234.1"/>
</dbReference>
<gene>
    <name evidence="2" type="ORF">CPter291_3458</name>
    <name evidence="1" type="ORF">CPter91_1945</name>
</gene>
<accession>A0A127Q2T2</accession>
<evidence type="ECO:0000313" key="4">
    <source>
        <dbReference type="Proteomes" id="UP000074914"/>
    </source>
</evidence>
<organism evidence="1 3">
    <name type="scientific">Collimonas pratensis</name>
    <dbReference type="NCBI Taxonomy" id="279113"/>
    <lineage>
        <taxon>Bacteria</taxon>
        <taxon>Pseudomonadati</taxon>
        <taxon>Pseudomonadota</taxon>
        <taxon>Betaproteobacteria</taxon>
        <taxon>Burkholderiales</taxon>
        <taxon>Oxalobacteraceae</taxon>
        <taxon>Collimonas</taxon>
    </lineage>
</organism>
<dbReference type="Proteomes" id="UP000074914">
    <property type="component" value="Chromosome"/>
</dbReference>
<evidence type="ECO:0000313" key="3">
    <source>
        <dbReference type="Proteomes" id="UP000074561"/>
    </source>
</evidence>
<protein>
    <submittedName>
        <fullName evidence="1">Uncharacterized protein</fullName>
    </submittedName>
</protein>
<name>A0A127Q2T2_9BURK</name>
<proteinExistence type="predicted"/>
<dbReference type="PATRIC" id="fig|279113.10.peg.3446"/>
<dbReference type="AlphaFoldDB" id="A0A127Q2T2"/>
<dbReference type="EMBL" id="CP013234">
    <property type="protein sequence ID" value="AMP04317.1"/>
    <property type="molecule type" value="Genomic_DNA"/>
</dbReference>
<evidence type="ECO:0000313" key="2">
    <source>
        <dbReference type="EMBL" id="AMP15693.1"/>
    </source>
</evidence>
<reference evidence="3 4" key="1">
    <citation type="submission" date="2015-11" db="EMBL/GenBank/DDBJ databases">
        <title>Exploring the genomic traits of fungus-feeding bacterial genus Collimonas.</title>
        <authorList>
            <person name="Song C."/>
            <person name="Schmidt R."/>
            <person name="de Jager V."/>
            <person name="Krzyzanowska D."/>
            <person name="Jongedijk E."/>
            <person name="Cankar K."/>
            <person name="Beekwilder J."/>
            <person name="van Veen A."/>
            <person name="de Boer W."/>
            <person name="van Veen J.A."/>
            <person name="Garbeva P."/>
        </authorList>
    </citation>
    <scope>NUCLEOTIDE SEQUENCE [LARGE SCALE GENOMIC DNA]</scope>
    <source>
        <strain evidence="2 4">Ter291</strain>
        <strain evidence="1 3">Ter91</strain>
    </source>
</reference>
<keyword evidence="4" id="KW-1185">Reference proteome</keyword>
<evidence type="ECO:0000313" key="1">
    <source>
        <dbReference type="EMBL" id="AMP04317.1"/>
    </source>
</evidence>
<dbReference type="Proteomes" id="UP000074561">
    <property type="component" value="Chromosome"/>
</dbReference>
<dbReference type="KEGG" id="cpra:CPter91_1945"/>